<dbReference type="EMBL" id="BAABRN010000077">
    <property type="protein sequence ID" value="GAA5503967.1"/>
    <property type="molecule type" value="Genomic_DNA"/>
</dbReference>
<sequence>MIHSPRTWSESHHRIHAVPEMVPAQIILVGSANLLLLGDDDASAAIHDLAGEGIPVTVIVSDLPSLGLSLDDLPAYIYAAADLRDAINCARKRGQLTIHWY</sequence>
<organism evidence="1 2">
    <name type="scientific">Deinococcus xinjiangensis</name>
    <dbReference type="NCBI Taxonomy" id="457454"/>
    <lineage>
        <taxon>Bacteria</taxon>
        <taxon>Thermotogati</taxon>
        <taxon>Deinococcota</taxon>
        <taxon>Deinococci</taxon>
        <taxon>Deinococcales</taxon>
        <taxon>Deinococcaceae</taxon>
        <taxon>Deinococcus</taxon>
    </lineage>
</organism>
<accession>A0ABP9VFG7</accession>
<protein>
    <submittedName>
        <fullName evidence="1">Uncharacterized protein</fullName>
    </submittedName>
</protein>
<proteinExistence type="predicted"/>
<comment type="caution">
    <text evidence="1">The sequence shown here is derived from an EMBL/GenBank/DDBJ whole genome shotgun (WGS) entry which is preliminary data.</text>
</comment>
<name>A0ABP9VFG7_9DEIO</name>
<evidence type="ECO:0000313" key="2">
    <source>
        <dbReference type="Proteomes" id="UP001458946"/>
    </source>
</evidence>
<gene>
    <name evidence="1" type="ORF">Dxin01_03735</name>
</gene>
<keyword evidence="2" id="KW-1185">Reference proteome</keyword>
<dbReference type="RefSeq" id="WP_353543931.1">
    <property type="nucleotide sequence ID" value="NZ_BAABRN010000077.1"/>
</dbReference>
<evidence type="ECO:0000313" key="1">
    <source>
        <dbReference type="EMBL" id="GAA5503967.1"/>
    </source>
</evidence>
<reference evidence="1 2" key="1">
    <citation type="submission" date="2024-02" db="EMBL/GenBank/DDBJ databases">
        <title>Deinococcus xinjiangensis NBRC 107630.</title>
        <authorList>
            <person name="Ichikawa N."/>
            <person name="Katano-Makiyama Y."/>
            <person name="Hidaka K."/>
        </authorList>
    </citation>
    <scope>NUCLEOTIDE SEQUENCE [LARGE SCALE GENOMIC DNA]</scope>
    <source>
        <strain evidence="1 2">NBRC 107630</strain>
    </source>
</reference>
<dbReference type="Proteomes" id="UP001458946">
    <property type="component" value="Unassembled WGS sequence"/>
</dbReference>